<dbReference type="PANTHER" id="PTHR24421:SF10">
    <property type="entry name" value="NITRATE_NITRITE SENSOR PROTEIN NARQ"/>
    <property type="match status" value="1"/>
</dbReference>
<keyword evidence="6" id="KW-0418">Kinase</keyword>
<sequence length="426" mass="45076">MPLLASPAERPDLDRTGQARPWYGPAFVALLVAVLIITTPMSSPMSGLWGSAWAGSVGAGWLVMLMLARASVVAGVVLARRRTAWATALVAWPFLFSPVIGFFEWAWWLALLCVAVLAAVDGPRRALLPFGCTLAVAIGYCLTRVPAMLPIGPVTATSPNSDDVWISLVIYVLASSAAVAIAVAIGMMRRSKMQSVVAAADSNRAREVATIAGERARLARDLHDVVAHHISLVAVRAESAPFMHPQLGEAARTVLADIARDARGALDELRHVLVVLQRTEEQADTGRSPQPGADGIAKLVDDARAAGQDVHLTWSGERHVAAAQGYVMFRAIQEALTNARRHAPGSAVDVVVTVTDAAVTVRICNPVDPQATSHDPGNGLVGMRERVEALGGDLQVDNHDGTFRVVVDLPIAPAADGAVGETLELR</sequence>
<keyword evidence="4" id="KW-0808">Transferase</keyword>
<proteinExistence type="predicted"/>
<dbReference type="KEGG" id="psic:J4E96_14600"/>
<dbReference type="RefSeq" id="WP_227422822.1">
    <property type="nucleotide sequence ID" value="NZ_CP071868.1"/>
</dbReference>
<dbReference type="CDD" id="cd16917">
    <property type="entry name" value="HATPase_UhpB-NarQ-NarX-like"/>
    <property type="match status" value="1"/>
</dbReference>
<feature type="transmembrane region" description="Helical" evidence="9">
    <location>
        <begin position="127"/>
        <end position="145"/>
    </location>
</feature>
<dbReference type="EC" id="2.7.13.3" evidence="2"/>
<dbReference type="SUPFAM" id="SSF55874">
    <property type="entry name" value="ATPase domain of HSP90 chaperone/DNA topoisomerase II/histidine kinase"/>
    <property type="match status" value="1"/>
</dbReference>
<dbReference type="AlphaFoldDB" id="A0A8A4ZAY6"/>
<dbReference type="EMBL" id="CP071868">
    <property type="protein sequence ID" value="QTE28585.1"/>
    <property type="molecule type" value="Genomic_DNA"/>
</dbReference>
<keyword evidence="9" id="KW-1133">Transmembrane helix</keyword>
<dbReference type="GO" id="GO:0016020">
    <property type="term" value="C:membrane"/>
    <property type="evidence" value="ECO:0007669"/>
    <property type="project" value="InterPro"/>
</dbReference>
<dbReference type="Pfam" id="PF07730">
    <property type="entry name" value="HisKA_3"/>
    <property type="match status" value="1"/>
</dbReference>
<evidence type="ECO:0000256" key="1">
    <source>
        <dbReference type="ARBA" id="ARBA00000085"/>
    </source>
</evidence>
<accession>A0A8A4ZAY6</accession>
<protein>
    <recommendedName>
        <fullName evidence="2">histidine kinase</fullName>
        <ecNumber evidence="2">2.7.13.3</ecNumber>
    </recommendedName>
</protein>
<gene>
    <name evidence="11" type="ORF">J4E96_14600</name>
</gene>
<evidence type="ECO:0000256" key="7">
    <source>
        <dbReference type="ARBA" id="ARBA00022840"/>
    </source>
</evidence>
<evidence type="ECO:0000313" key="11">
    <source>
        <dbReference type="EMBL" id="QTE28585.1"/>
    </source>
</evidence>
<evidence type="ECO:0000259" key="10">
    <source>
        <dbReference type="Pfam" id="PF07730"/>
    </source>
</evidence>
<dbReference type="GO" id="GO:0000155">
    <property type="term" value="F:phosphorelay sensor kinase activity"/>
    <property type="evidence" value="ECO:0007669"/>
    <property type="project" value="InterPro"/>
</dbReference>
<name>A0A8A4ZAY6_9MICO</name>
<dbReference type="PANTHER" id="PTHR24421">
    <property type="entry name" value="NITRATE/NITRITE SENSOR PROTEIN NARX-RELATED"/>
    <property type="match status" value="1"/>
</dbReference>
<evidence type="ECO:0000256" key="5">
    <source>
        <dbReference type="ARBA" id="ARBA00022741"/>
    </source>
</evidence>
<dbReference type="Proteomes" id="UP000663937">
    <property type="component" value="Chromosome"/>
</dbReference>
<evidence type="ECO:0000256" key="2">
    <source>
        <dbReference type="ARBA" id="ARBA00012438"/>
    </source>
</evidence>
<feature type="transmembrane region" description="Helical" evidence="9">
    <location>
        <begin position="22"/>
        <end position="41"/>
    </location>
</feature>
<organism evidence="11 12">
    <name type="scientific">Pengzhenrongella sicca</name>
    <dbReference type="NCBI Taxonomy" id="2819238"/>
    <lineage>
        <taxon>Bacteria</taxon>
        <taxon>Bacillati</taxon>
        <taxon>Actinomycetota</taxon>
        <taxon>Actinomycetes</taxon>
        <taxon>Micrococcales</taxon>
        <taxon>Pengzhenrongella</taxon>
    </lineage>
</organism>
<feature type="transmembrane region" description="Helical" evidence="9">
    <location>
        <begin position="165"/>
        <end position="185"/>
    </location>
</feature>
<feature type="domain" description="Signal transduction histidine kinase subgroup 3 dimerisation and phosphoacceptor" evidence="10">
    <location>
        <begin position="214"/>
        <end position="279"/>
    </location>
</feature>
<dbReference type="InterPro" id="IPR036890">
    <property type="entry name" value="HATPase_C_sf"/>
</dbReference>
<feature type="transmembrane region" description="Helical" evidence="9">
    <location>
        <begin position="99"/>
        <end position="120"/>
    </location>
</feature>
<evidence type="ECO:0000256" key="9">
    <source>
        <dbReference type="SAM" id="Phobius"/>
    </source>
</evidence>
<evidence type="ECO:0000313" key="12">
    <source>
        <dbReference type="Proteomes" id="UP000663937"/>
    </source>
</evidence>
<keyword evidence="9" id="KW-0812">Transmembrane</keyword>
<reference evidence="11" key="1">
    <citation type="submission" date="2021-03" db="EMBL/GenBank/DDBJ databases">
        <title>Pengzhenrongella sicca gen. nov., sp. nov., a new member of suborder Micrococcineae isolated from High-Arctic tundra soil.</title>
        <authorList>
            <person name="Peng F."/>
        </authorList>
    </citation>
    <scope>NUCLEOTIDE SEQUENCE</scope>
    <source>
        <strain evidence="11">LRZ-2</strain>
    </source>
</reference>
<evidence type="ECO:0000256" key="4">
    <source>
        <dbReference type="ARBA" id="ARBA00022679"/>
    </source>
</evidence>
<keyword evidence="3" id="KW-0597">Phosphoprotein</keyword>
<comment type="catalytic activity">
    <reaction evidence="1">
        <text>ATP + protein L-histidine = ADP + protein N-phospho-L-histidine.</text>
        <dbReference type="EC" id="2.7.13.3"/>
    </reaction>
</comment>
<feature type="transmembrane region" description="Helical" evidence="9">
    <location>
        <begin position="53"/>
        <end position="79"/>
    </location>
</feature>
<keyword evidence="12" id="KW-1185">Reference proteome</keyword>
<evidence type="ECO:0000256" key="8">
    <source>
        <dbReference type="ARBA" id="ARBA00023012"/>
    </source>
</evidence>
<dbReference type="Gene3D" id="3.30.565.10">
    <property type="entry name" value="Histidine kinase-like ATPase, C-terminal domain"/>
    <property type="match status" value="1"/>
</dbReference>
<dbReference type="GO" id="GO:0046983">
    <property type="term" value="F:protein dimerization activity"/>
    <property type="evidence" value="ECO:0007669"/>
    <property type="project" value="InterPro"/>
</dbReference>
<dbReference type="GO" id="GO:0005524">
    <property type="term" value="F:ATP binding"/>
    <property type="evidence" value="ECO:0007669"/>
    <property type="project" value="UniProtKB-KW"/>
</dbReference>
<keyword evidence="7" id="KW-0067">ATP-binding</keyword>
<evidence type="ECO:0000256" key="6">
    <source>
        <dbReference type="ARBA" id="ARBA00022777"/>
    </source>
</evidence>
<keyword evidence="8" id="KW-0902">Two-component regulatory system</keyword>
<dbReference type="InterPro" id="IPR011712">
    <property type="entry name" value="Sig_transdc_His_kin_sub3_dim/P"/>
</dbReference>
<keyword evidence="5" id="KW-0547">Nucleotide-binding</keyword>
<evidence type="ECO:0000256" key="3">
    <source>
        <dbReference type="ARBA" id="ARBA00022553"/>
    </source>
</evidence>
<dbReference type="InterPro" id="IPR050482">
    <property type="entry name" value="Sensor_HK_TwoCompSys"/>
</dbReference>
<dbReference type="Gene3D" id="1.20.5.1930">
    <property type="match status" value="1"/>
</dbReference>
<keyword evidence="9" id="KW-0472">Membrane</keyword>